<dbReference type="InterPro" id="IPR052201">
    <property type="entry name" value="LRR-containing_regulator"/>
</dbReference>
<dbReference type="Proteomes" id="UP000676336">
    <property type="component" value="Unassembled WGS sequence"/>
</dbReference>
<dbReference type="SUPFAM" id="SSF52047">
    <property type="entry name" value="RNI-like"/>
    <property type="match status" value="1"/>
</dbReference>
<evidence type="ECO:0000313" key="2">
    <source>
        <dbReference type="EMBL" id="CAF4094908.1"/>
    </source>
</evidence>
<feature type="non-terminal residue" evidence="2">
    <location>
        <position position="1"/>
    </location>
</feature>
<protein>
    <submittedName>
        <fullName evidence="2">Uncharacterized protein</fullName>
    </submittedName>
</protein>
<dbReference type="Pfam" id="PF00560">
    <property type="entry name" value="LRR_1"/>
    <property type="match status" value="1"/>
</dbReference>
<evidence type="ECO:0000256" key="1">
    <source>
        <dbReference type="ARBA" id="ARBA00022737"/>
    </source>
</evidence>
<evidence type="ECO:0000313" key="3">
    <source>
        <dbReference type="Proteomes" id="UP000676336"/>
    </source>
</evidence>
<comment type="caution">
    <text evidence="2">The sequence shown here is derived from an EMBL/GenBank/DDBJ whole genome shotgun (WGS) entry which is preliminary data.</text>
</comment>
<dbReference type="InterPro" id="IPR001611">
    <property type="entry name" value="Leu-rich_rpt"/>
</dbReference>
<organism evidence="2 3">
    <name type="scientific">Rotaria magnacalcarata</name>
    <dbReference type="NCBI Taxonomy" id="392030"/>
    <lineage>
        <taxon>Eukaryota</taxon>
        <taxon>Metazoa</taxon>
        <taxon>Spiralia</taxon>
        <taxon>Gnathifera</taxon>
        <taxon>Rotifera</taxon>
        <taxon>Eurotatoria</taxon>
        <taxon>Bdelloidea</taxon>
        <taxon>Philodinida</taxon>
        <taxon>Philodinidae</taxon>
        <taxon>Rotaria</taxon>
    </lineage>
</organism>
<keyword evidence="1" id="KW-0677">Repeat</keyword>
<dbReference type="InterPro" id="IPR032675">
    <property type="entry name" value="LRR_dom_sf"/>
</dbReference>
<dbReference type="Gene3D" id="3.80.10.10">
    <property type="entry name" value="Ribonuclease Inhibitor"/>
    <property type="match status" value="1"/>
</dbReference>
<sequence>ISITNQTTLQHLYLGQNGIGDEGLKYLCDMLMTNRKLTWLWLSGNEISDQGVKLLWHALADYDITLEWLFLDSNKLITDSSLDDLMYMLKQNNTLKTLYINNCNLSKESKLKLLKMIKTKVDFDLEV</sequence>
<dbReference type="PANTHER" id="PTHR24111:SF0">
    <property type="entry name" value="LEUCINE-RICH REPEAT-CONTAINING PROTEIN"/>
    <property type="match status" value="1"/>
</dbReference>
<name>A0A8S2QB13_9BILA</name>
<dbReference type="AlphaFoldDB" id="A0A8S2QB13"/>
<accession>A0A8S2QB13</accession>
<proteinExistence type="predicted"/>
<dbReference type="EMBL" id="CAJOBI010007786">
    <property type="protein sequence ID" value="CAF4094908.1"/>
    <property type="molecule type" value="Genomic_DNA"/>
</dbReference>
<reference evidence="2" key="1">
    <citation type="submission" date="2021-02" db="EMBL/GenBank/DDBJ databases">
        <authorList>
            <person name="Nowell W R."/>
        </authorList>
    </citation>
    <scope>NUCLEOTIDE SEQUENCE</scope>
</reference>
<dbReference type="SMART" id="SM00368">
    <property type="entry name" value="LRR_RI"/>
    <property type="match status" value="3"/>
</dbReference>
<dbReference type="PANTHER" id="PTHR24111">
    <property type="entry name" value="LEUCINE-RICH REPEAT-CONTAINING PROTEIN 34"/>
    <property type="match status" value="1"/>
</dbReference>
<gene>
    <name evidence="2" type="ORF">SMN809_LOCUS17041</name>
</gene>
<dbReference type="Pfam" id="PF13516">
    <property type="entry name" value="LRR_6"/>
    <property type="match status" value="2"/>
</dbReference>